<dbReference type="Proteomes" id="UP000039046">
    <property type="component" value="Unassembled WGS sequence"/>
</dbReference>
<accession>A0A0A1TP46</accession>
<sequence length="282" mass="32836">MTSSSSLVGDINLLVDSVGQRRRLYPHNEYLFDAGHSFESLPASNYQAYYAQSLHLTETEAARKRRRRQPSPSRTASSYTHSYNCSVFDHDDLYSVSSASSAPPPRHGMQPTQLQRPMVPDPDPLPTPLPCEFESFTGCDLQFPLGAIDGWVQHIVTEHLRSQLPMVTICWFCDKDEAKFQARSSSYHDRYVAYRERMQHIAMHFGDNSTVADMRPDWEFVDHLRDCNIISKERHRKLTRYRELHPPPSIEINTVPWQREPWGSVVVERSDRRRERRQRIYG</sequence>
<protein>
    <submittedName>
        <fullName evidence="2">Uncharacterized protein</fullName>
    </submittedName>
</protein>
<evidence type="ECO:0000313" key="2">
    <source>
        <dbReference type="EMBL" id="CEJ92467.1"/>
    </source>
</evidence>
<dbReference type="STRING" id="1531966.A0A0A1TP46"/>
<proteinExistence type="predicted"/>
<dbReference type="OrthoDB" id="409136at2759"/>
<reference evidence="2 3" key="1">
    <citation type="journal article" date="2015" name="Genome Announc.">
        <title>Draft Genome Sequence and Gene Annotation of the Entomopathogenic Fungus Verticillium hemipterigenum.</title>
        <authorList>
            <person name="Horn F."/>
            <person name="Habel A."/>
            <person name="Scharf D.H."/>
            <person name="Dworschak J."/>
            <person name="Brakhage A.A."/>
            <person name="Guthke R."/>
            <person name="Hertweck C."/>
            <person name="Linde J."/>
        </authorList>
    </citation>
    <scope>NUCLEOTIDE SEQUENCE [LARGE SCALE GENOMIC DNA]</scope>
</reference>
<name>A0A0A1TP46_9HYPO</name>
<organism evidence="2 3">
    <name type="scientific">[Torrubiella] hemipterigena</name>
    <dbReference type="NCBI Taxonomy" id="1531966"/>
    <lineage>
        <taxon>Eukaryota</taxon>
        <taxon>Fungi</taxon>
        <taxon>Dikarya</taxon>
        <taxon>Ascomycota</taxon>
        <taxon>Pezizomycotina</taxon>
        <taxon>Sordariomycetes</taxon>
        <taxon>Hypocreomycetidae</taxon>
        <taxon>Hypocreales</taxon>
        <taxon>Clavicipitaceae</taxon>
        <taxon>Clavicipitaceae incertae sedis</taxon>
        <taxon>'Torrubiella' clade</taxon>
    </lineage>
</organism>
<evidence type="ECO:0000256" key="1">
    <source>
        <dbReference type="SAM" id="MobiDB-lite"/>
    </source>
</evidence>
<dbReference type="HOGENOM" id="CLU_094651_0_0_1"/>
<dbReference type="EMBL" id="CDHN01000004">
    <property type="protein sequence ID" value="CEJ92467.1"/>
    <property type="molecule type" value="Genomic_DNA"/>
</dbReference>
<gene>
    <name evidence="2" type="ORF">VHEMI08119</name>
</gene>
<evidence type="ECO:0000313" key="3">
    <source>
        <dbReference type="Proteomes" id="UP000039046"/>
    </source>
</evidence>
<dbReference type="AlphaFoldDB" id="A0A0A1TP46"/>
<feature type="region of interest" description="Disordered" evidence="1">
    <location>
        <begin position="60"/>
        <end position="79"/>
    </location>
</feature>
<feature type="region of interest" description="Disordered" evidence="1">
    <location>
        <begin position="97"/>
        <end position="116"/>
    </location>
</feature>
<keyword evidence="3" id="KW-1185">Reference proteome</keyword>